<comment type="subcellular location">
    <subcellularLocation>
        <location evidence="1">Bacterial flagellum basal body</location>
    </subcellularLocation>
    <subcellularLocation>
        <location evidence="2">Cell membrane</location>
        <topology evidence="2">Peripheral membrane protein</topology>
        <orientation evidence="2">Cytoplasmic side</orientation>
    </subcellularLocation>
</comment>
<dbReference type="InterPro" id="IPR000090">
    <property type="entry name" value="Flg_Motor_Flig"/>
</dbReference>
<dbReference type="GO" id="GO:0071973">
    <property type="term" value="P:bacterial-type flagellum-dependent cell motility"/>
    <property type="evidence" value="ECO:0007669"/>
    <property type="project" value="InterPro"/>
</dbReference>
<proteinExistence type="inferred from homology"/>
<dbReference type="Pfam" id="PF14841">
    <property type="entry name" value="FliG_M"/>
    <property type="match status" value="1"/>
</dbReference>
<accession>A0A7X1E859</accession>
<keyword evidence="6" id="KW-0145">Chemotaxis</keyword>
<comment type="caution">
    <text evidence="13">The sequence shown here is derived from an EMBL/GenBank/DDBJ whole genome shotgun (WGS) entry which is preliminary data.</text>
</comment>
<dbReference type="PANTHER" id="PTHR30534:SF0">
    <property type="entry name" value="FLAGELLAR MOTOR SWITCH PROTEIN FLIG"/>
    <property type="match status" value="1"/>
</dbReference>
<feature type="domain" description="Flagellar motor switch protein FliG middle" evidence="11">
    <location>
        <begin position="119"/>
        <end position="191"/>
    </location>
</feature>
<organism evidence="13 14">
    <name type="scientific">Pelagicoccus albus</name>
    <dbReference type="NCBI Taxonomy" id="415222"/>
    <lineage>
        <taxon>Bacteria</taxon>
        <taxon>Pseudomonadati</taxon>
        <taxon>Verrucomicrobiota</taxon>
        <taxon>Opitutia</taxon>
        <taxon>Puniceicoccales</taxon>
        <taxon>Pelagicoccaceae</taxon>
        <taxon>Pelagicoccus</taxon>
    </lineage>
</organism>
<protein>
    <recommendedName>
        <fullName evidence="4">Flagellar motor switch protein FliG</fullName>
    </recommendedName>
</protein>
<evidence type="ECO:0000256" key="5">
    <source>
        <dbReference type="ARBA" id="ARBA00022475"/>
    </source>
</evidence>
<dbReference type="InterPro" id="IPR023087">
    <property type="entry name" value="Flg_Motor_Flig_C"/>
</dbReference>
<keyword evidence="9" id="KW-0975">Bacterial flagellum</keyword>
<comment type="similarity">
    <text evidence="3">Belongs to the FliG family.</text>
</comment>
<dbReference type="GO" id="GO:0005886">
    <property type="term" value="C:plasma membrane"/>
    <property type="evidence" value="ECO:0007669"/>
    <property type="project" value="UniProtKB-SubCell"/>
</dbReference>
<dbReference type="AlphaFoldDB" id="A0A7X1E859"/>
<sequence>MATEYKSLSRIQRLATFLVVIGPEAAAHVLKEFDDDAIELICKEMTNISAIEEDTQKATVEEFSQFILSSYGSLLGGPLYTKKALEIAKGDFKATSILERIAPTSNSAEVIKEIEQMEPRQIFNMIKTEQAQTIAFVLSYLERDKAGPILGMFNHEVREEVIERLGIMEPTSLELINKVANSLSKNLDTKQKTTLNKSGGIRMVADLLNTLEKEDSKSILANIEERNPALGAEIRKKMFSFEDLSRLELPDLQRIMREVDSGDLIIALKSATESLRDAVMEAVSKRAADTLKEELEMMGPVKLTEVEAAQERVIQVVRRLEEQEEISLDGGGQTV</sequence>
<dbReference type="EMBL" id="JACHVC010000007">
    <property type="protein sequence ID" value="MBC2606004.1"/>
    <property type="molecule type" value="Genomic_DNA"/>
</dbReference>
<keyword evidence="13" id="KW-0966">Cell projection</keyword>
<dbReference type="PRINTS" id="PR00954">
    <property type="entry name" value="FLGMOTORFLIG"/>
</dbReference>
<evidence type="ECO:0000313" key="13">
    <source>
        <dbReference type="EMBL" id="MBC2606004.1"/>
    </source>
</evidence>
<evidence type="ECO:0000256" key="3">
    <source>
        <dbReference type="ARBA" id="ARBA00010299"/>
    </source>
</evidence>
<dbReference type="SUPFAM" id="SSF48029">
    <property type="entry name" value="FliG"/>
    <property type="match status" value="2"/>
</dbReference>
<dbReference type="GO" id="GO:0006935">
    <property type="term" value="P:chemotaxis"/>
    <property type="evidence" value="ECO:0007669"/>
    <property type="project" value="UniProtKB-KW"/>
</dbReference>
<dbReference type="Gene3D" id="1.10.220.30">
    <property type="match status" value="3"/>
</dbReference>
<keyword evidence="7" id="KW-0283">Flagellar rotation</keyword>
<dbReference type="NCBIfam" id="TIGR00207">
    <property type="entry name" value="fliG"/>
    <property type="match status" value="1"/>
</dbReference>
<evidence type="ECO:0000313" key="14">
    <source>
        <dbReference type="Proteomes" id="UP000526501"/>
    </source>
</evidence>
<dbReference type="PANTHER" id="PTHR30534">
    <property type="entry name" value="FLAGELLAR MOTOR SWITCH PROTEIN FLIG"/>
    <property type="match status" value="1"/>
</dbReference>
<evidence type="ECO:0000259" key="10">
    <source>
        <dbReference type="Pfam" id="PF01706"/>
    </source>
</evidence>
<evidence type="ECO:0000256" key="4">
    <source>
        <dbReference type="ARBA" id="ARBA00021870"/>
    </source>
</evidence>
<reference evidence="13 14" key="1">
    <citation type="submission" date="2020-07" db="EMBL/GenBank/DDBJ databases">
        <authorList>
            <person name="Feng X."/>
        </authorList>
    </citation>
    <scope>NUCLEOTIDE SEQUENCE [LARGE SCALE GENOMIC DNA]</scope>
    <source>
        <strain evidence="13 14">JCM23202</strain>
    </source>
</reference>
<evidence type="ECO:0000259" key="12">
    <source>
        <dbReference type="Pfam" id="PF14842"/>
    </source>
</evidence>
<evidence type="ECO:0000256" key="7">
    <source>
        <dbReference type="ARBA" id="ARBA00022779"/>
    </source>
</evidence>
<dbReference type="InterPro" id="IPR028263">
    <property type="entry name" value="FliG_N"/>
</dbReference>
<dbReference type="InterPro" id="IPR011002">
    <property type="entry name" value="FliG_a-hlx"/>
</dbReference>
<dbReference type="InterPro" id="IPR032779">
    <property type="entry name" value="FliG_M"/>
</dbReference>
<dbReference type="GO" id="GO:0003774">
    <property type="term" value="F:cytoskeletal motor activity"/>
    <property type="evidence" value="ECO:0007669"/>
    <property type="project" value="InterPro"/>
</dbReference>
<feature type="domain" description="Flagellar motor switch protein FliG C-terminal" evidence="10">
    <location>
        <begin position="222"/>
        <end position="328"/>
    </location>
</feature>
<dbReference type="Proteomes" id="UP000526501">
    <property type="component" value="Unassembled WGS sequence"/>
</dbReference>
<evidence type="ECO:0000256" key="6">
    <source>
        <dbReference type="ARBA" id="ARBA00022500"/>
    </source>
</evidence>
<evidence type="ECO:0000256" key="9">
    <source>
        <dbReference type="ARBA" id="ARBA00023143"/>
    </source>
</evidence>
<evidence type="ECO:0000259" key="11">
    <source>
        <dbReference type="Pfam" id="PF14841"/>
    </source>
</evidence>
<dbReference type="Pfam" id="PF14842">
    <property type="entry name" value="FliG_N"/>
    <property type="match status" value="1"/>
</dbReference>
<gene>
    <name evidence="13" type="primary">fliG</name>
    <name evidence="13" type="ORF">H5P27_08100</name>
</gene>
<evidence type="ECO:0000256" key="1">
    <source>
        <dbReference type="ARBA" id="ARBA00004117"/>
    </source>
</evidence>
<keyword evidence="5" id="KW-1003">Cell membrane</keyword>
<dbReference type="Pfam" id="PF01706">
    <property type="entry name" value="FliG_C"/>
    <property type="match status" value="1"/>
</dbReference>
<feature type="domain" description="Flagellar motor switch protein FliG N-terminal" evidence="12">
    <location>
        <begin position="8"/>
        <end position="107"/>
    </location>
</feature>
<evidence type="ECO:0000256" key="8">
    <source>
        <dbReference type="ARBA" id="ARBA00023136"/>
    </source>
</evidence>
<dbReference type="GO" id="GO:0009425">
    <property type="term" value="C:bacterial-type flagellum basal body"/>
    <property type="evidence" value="ECO:0007669"/>
    <property type="project" value="UniProtKB-SubCell"/>
</dbReference>
<name>A0A7X1E859_9BACT</name>
<evidence type="ECO:0000256" key="2">
    <source>
        <dbReference type="ARBA" id="ARBA00004413"/>
    </source>
</evidence>
<keyword evidence="13" id="KW-0282">Flagellum</keyword>
<dbReference type="RefSeq" id="WP_185659890.1">
    <property type="nucleotide sequence ID" value="NZ_CAWPOO010000007.1"/>
</dbReference>
<keyword evidence="8" id="KW-0472">Membrane</keyword>
<keyword evidence="14" id="KW-1185">Reference proteome</keyword>
<keyword evidence="13" id="KW-0969">Cilium</keyword>